<dbReference type="EMBL" id="UYRT01087036">
    <property type="protein sequence ID" value="VDN32077.1"/>
    <property type="molecule type" value="Genomic_DNA"/>
</dbReference>
<name>A0A183ECA1_9BILA</name>
<proteinExistence type="predicted"/>
<dbReference type="Proteomes" id="UP000271098">
    <property type="component" value="Unassembled WGS sequence"/>
</dbReference>
<protein>
    <submittedName>
        <fullName evidence="3">TRANSKETOLASE_1 domain-containing protein</fullName>
    </submittedName>
</protein>
<reference evidence="1 2" key="2">
    <citation type="submission" date="2018-11" db="EMBL/GenBank/DDBJ databases">
        <authorList>
            <consortium name="Pathogen Informatics"/>
        </authorList>
    </citation>
    <scope>NUCLEOTIDE SEQUENCE [LARGE SCALE GENOMIC DNA]</scope>
</reference>
<sequence>MPHPKYDFPAGSWHTSDIIYNIIKSLIPHEQPWMLVWMNGYLSHFARCRSDTVRLKEHGQDVLVLEKMNATYQTVGDPYRGAVAVAAGAMALAVTGDSTAGLRTRCW</sequence>
<reference evidence="3" key="1">
    <citation type="submission" date="2016-06" db="UniProtKB">
        <authorList>
            <consortium name="WormBaseParasite"/>
        </authorList>
    </citation>
    <scope>IDENTIFICATION</scope>
</reference>
<keyword evidence="2" id="KW-1185">Reference proteome</keyword>
<evidence type="ECO:0000313" key="1">
    <source>
        <dbReference type="EMBL" id="VDN32077.1"/>
    </source>
</evidence>
<dbReference type="WBParaSite" id="GPUH_0001861701-mRNA-1">
    <property type="protein sequence ID" value="GPUH_0001861701-mRNA-1"/>
    <property type="gene ID" value="GPUH_0001861701"/>
</dbReference>
<accession>A0A183ECA1</accession>
<evidence type="ECO:0000313" key="2">
    <source>
        <dbReference type="Proteomes" id="UP000271098"/>
    </source>
</evidence>
<gene>
    <name evidence="1" type="ORF">GPUH_LOCUS18592</name>
</gene>
<organism evidence="3">
    <name type="scientific">Gongylonema pulchrum</name>
    <dbReference type="NCBI Taxonomy" id="637853"/>
    <lineage>
        <taxon>Eukaryota</taxon>
        <taxon>Metazoa</taxon>
        <taxon>Ecdysozoa</taxon>
        <taxon>Nematoda</taxon>
        <taxon>Chromadorea</taxon>
        <taxon>Rhabditida</taxon>
        <taxon>Spirurina</taxon>
        <taxon>Spiruromorpha</taxon>
        <taxon>Spiruroidea</taxon>
        <taxon>Gongylonematidae</taxon>
        <taxon>Gongylonema</taxon>
    </lineage>
</organism>
<dbReference type="AlphaFoldDB" id="A0A183ECA1"/>
<evidence type="ECO:0000313" key="3">
    <source>
        <dbReference type="WBParaSite" id="GPUH_0001861701-mRNA-1"/>
    </source>
</evidence>